<evidence type="ECO:0000313" key="2">
    <source>
        <dbReference type="Proteomes" id="UP000046392"/>
    </source>
</evidence>
<evidence type="ECO:0000256" key="1">
    <source>
        <dbReference type="SAM" id="Phobius"/>
    </source>
</evidence>
<feature type="transmembrane region" description="Helical" evidence="1">
    <location>
        <begin position="6"/>
        <end position="26"/>
    </location>
</feature>
<keyword evidence="1" id="KW-1133">Transmembrane helix</keyword>
<keyword evidence="1" id="KW-0472">Membrane</keyword>
<dbReference type="Proteomes" id="UP000046392">
    <property type="component" value="Unplaced"/>
</dbReference>
<protein>
    <submittedName>
        <fullName evidence="3">Conserved plasma membrane protein</fullName>
    </submittedName>
</protein>
<organism evidence="2 3">
    <name type="scientific">Strongyloides papillosus</name>
    <name type="common">Intestinal threadworm</name>
    <dbReference type="NCBI Taxonomy" id="174720"/>
    <lineage>
        <taxon>Eukaryota</taxon>
        <taxon>Metazoa</taxon>
        <taxon>Ecdysozoa</taxon>
        <taxon>Nematoda</taxon>
        <taxon>Chromadorea</taxon>
        <taxon>Rhabditida</taxon>
        <taxon>Tylenchina</taxon>
        <taxon>Panagrolaimomorpha</taxon>
        <taxon>Strongyloidoidea</taxon>
        <taxon>Strongyloididae</taxon>
        <taxon>Strongyloides</taxon>
    </lineage>
</organism>
<keyword evidence="2" id="KW-1185">Reference proteome</keyword>
<feature type="transmembrane region" description="Helical" evidence="1">
    <location>
        <begin position="114"/>
        <end position="136"/>
    </location>
</feature>
<dbReference type="WBParaSite" id="SPAL_0001598375.1">
    <property type="protein sequence ID" value="SPAL_0001598375.1"/>
    <property type="gene ID" value="SPAL_0001598375"/>
</dbReference>
<keyword evidence="1" id="KW-0812">Transmembrane</keyword>
<name>A0A0N5CDP0_STREA</name>
<evidence type="ECO:0000313" key="3">
    <source>
        <dbReference type="WBParaSite" id="SPAL_0001598375.1"/>
    </source>
</evidence>
<feature type="transmembrane region" description="Helical" evidence="1">
    <location>
        <begin position="46"/>
        <end position="64"/>
    </location>
</feature>
<proteinExistence type="predicted"/>
<reference evidence="3" key="1">
    <citation type="submission" date="2017-02" db="UniProtKB">
        <authorList>
            <consortium name="WormBaseParasite"/>
        </authorList>
    </citation>
    <scope>IDENTIFICATION</scope>
</reference>
<accession>A0A0N5CDP0</accession>
<feature type="transmembrane region" description="Helical" evidence="1">
    <location>
        <begin position="70"/>
        <end position="93"/>
    </location>
</feature>
<dbReference type="AlphaFoldDB" id="A0A0N5CDP0"/>
<sequence length="145" mass="16596">FDGVIFIVVFDVVFGVVFSVFGLVVFGSSGTCGDFFVVIRFESEGFLVTFLVFAFFRVVLFRAGDFGVDFLFKVFFGVIFFPEETTFLLDVILDLACLLTRTSLNYFRSVSLRATIFDCISFHLNLLVMIFLNHFLLMNLNFNYP</sequence>